<dbReference type="Proteomes" id="UP000198706">
    <property type="component" value="Unassembled WGS sequence"/>
</dbReference>
<feature type="coiled-coil region" evidence="6">
    <location>
        <begin position="174"/>
        <end position="234"/>
    </location>
</feature>
<dbReference type="STRING" id="137658.SAMN05216186_10474"/>
<evidence type="ECO:0000256" key="7">
    <source>
        <dbReference type="SAM" id="Phobius"/>
    </source>
</evidence>
<accession>A0A1G8YR77</accession>
<reference evidence="9 10" key="1">
    <citation type="submission" date="2016-10" db="EMBL/GenBank/DDBJ databases">
        <authorList>
            <person name="de Groot N.N."/>
        </authorList>
    </citation>
    <scope>NUCLEOTIDE SEQUENCE [LARGE SCALE GENOMIC DNA]</scope>
    <source>
        <strain evidence="9 10">JCM 21544</strain>
    </source>
</reference>
<feature type="transmembrane region" description="Helical" evidence="7">
    <location>
        <begin position="20"/>
        <end position="39"/>
    </location>
</feature>
<evidence type="ECO:0000256" key="4">
    <source>
        <dbReference type="ARBA" id="ARBA00022989"/>
    </source>
</evidence>
<evidence type="ECO:0000259" key="8">
    <source>
        <dbReference type="Pfam" id="PF02706"/>
    </source>
</evidence>
<organism evidence="9 10">
    <name type="scientific">Pseudomonas indica</name>
    <dbReference type="NCBI Taxonomy" id="137658"/>
    <lineage>
        <taxon>Bacteria</taxon>
        <taxon>Pseudomonadati</taxon>
        <taxon>Pseudomonadota</taxon>
        <taxon>Gammaproteobacteria</taxon>
        <taxon>Pseudomonadales</taxon>
        <taxon>Pseudomonadaceae</taxon>
        <taxon>Pseudomonas</taxon>
    </lineage>
</organism>
<keyword evidence="4 7" id="KW-1133">Transmembrane helix</keyword>
<keyword evidence="5 7" id="KW-0472">Membrane</keyword>
<feature type="domain" description="Polysaccharide chain length determinant N-terminal" evidence="8">
    <location>
        <begin position="4"/>
        <end position="93"/>
    </location>
</feature>
<evidence type="ECO:0000256" key="5">
    <source>
        <dbReference type="ARBA" id="ARBA00023136"/>
    </source>
</evidence>
<dbReference type="AlphaFoldDB" id="A0A1G8YR77"/>
<protein>
    <submittedName>
        <fullName evidence="9">LPS O-antigen chain length determinant protein, WzzB/FepE family</fullName>
    </submittedName>
</protein>
<dbReference type="PANTHER" id="PTHR32309">
    <property type="entry name" value="TYROSINE-PROTEIN KINASE"/>
    <property type="match status" value="1"/>
</dbReference>
<name>A0A1G8YR77_9PSED</name>
<evidence type="ECO:0000256" key="1">
    <source>
        <dbReference type="ARBA" id="ARBA00004651"/>
    </source>
</evidence>
<dbReference type="RefSeq" id="WP_342029043.1">
    <property type="nucleotide sequence ID" value="NZ_FNFD01000004.1"/>
</dbReference>
<feature type="transmembrane region" description="Helical" evidence="7">
    <location>
        <begin position="382"/>
        <end position="402"/>
    </location>
</feature>
<keyword evidence="2" id="KW-1003">Cell membrane</keyword>
<evidence type="ECO:0000313" key="10">
    <source>
        <dbReference type="Proteomes" id="UP000198706"/>
    </source>
</evidence>
<evidence type="ECO:0000313" key="9">
    <source>
        <dbReference type="EMBL" id="SDK04914.1"/>
    </source>
</evidence>
<sequence>MREDEIDLAELIRSLWQQKLLIAGVALGVTLLAAAYAFLATPYYKVQSVVRPVDQGALDALNGTEIYELTPSDALARVAAALSSYENRLKYFRENQALFAPLAEPGRSLEQVFEEFNAQAFTMLQPDPKKAGGLKEYVGLSLVYPKGVDGVAVVNGMVMAAIRAEQQAVAEDLKALIANRLANLEQKIEAARANYNASKEAQIATLLEEDALQRAKLQDELEALRGELKMRRESRISELDEAIRIAQSLGITKPTTPSAMSDAQSRGQVVRTEVTSREIPLYFMGTEALQAERKALSERGSDDFVEPRIAEIKKELELLKHNRQVELLKQRQDEDLYLKDLALWREEAARLKGIKFDASGLQLVRVDQMALEPLSRVKPKRALVLVLGVVIGGILGLFVALLHNLLRRNEPGAAVPA</sequence>
<dbReference type="InterPro" id="IPR003856">
    <property type="entry name" value="LPS_length_determ_N"/>
</dbReference>
<dbReference type="GO" id="GO:0004713">
    <property type="term" value="F:protein tyrosine kinase activity"/>
    <property type="evidence" value="ECO:0007669"/>
    <property type="project" value="TreeGrafter"/>
</dbReference>
<keyword evidence="6" id="KW-0175">Coiled coil</keyword>
<proteinExistence type="predicted"/>
<dbReference type="EMBL" id="FNFD01000004">
    <property type="protein sequence ID" value="SDK04914.1"/>
    <property type="molecule type" value="Genomic_DNA"/>
</dbReference>
<evidence type="ECO:0000256" key="2">
    <source>
        <dbReference type="ARBA" id="ARBA00022475"/>
    </source>
</evidence>
<keyword evidence="10" id="KW-1185">Reference proteome</keyword>
<dbReference type="Gene3D" id="3.30.1890.10">
    <property type="entry name" value="FepE-like"/>
    <property type="match status" value="2"/>
</dbReference>
<dbReference type="GO" id="GO:0005886">
    <property type="term" value="C:plasma membrane"/>
    <property type="evidence" value="ECO:0007669"/>
    <property type="project" value="UniProtKB-SubCell"/>
</dbReference>
<dbReference type="SUPFAM" id="SSF160355">
    <property type="entry name" value="Bacterial polysaccharide co-polymerase-like"/>
    <property type="match status" value="2"/>
</dbReference>
<gene>
    <name evidence="9" type="ORF">SAMN05216186_10474</name>
</gene>
<evidence type="ECO:0000256" key="6">
    <source>
        <dbReference type="SAM" id="Coils"/>
    </source>
</evidence>
<comment type="subcellular location">
    <subcellularLocation>
        <location evidence="1">Cell membrane</location>
        <topology evidence="1">Multi-pass membrane protein</topology>
    </subcellularLocation>
</comment>
<dbReference type="Pfam" id="PF02706">
    <property type="entry name" value="Wzz"/>
    <property type="match status" value="1"/>
</dbReference>
<dbReference type="InterPro" id="IPR050445">
    <property type="entry name" value="Bact_polysacc_biosynth/exp"/>
</dbReference>
<evidence type="ECO:0000256" key="3">
    <source>
        <dbReference type="ARBA" id="ARBA00022692"/>
    </source>
</evidence>
<keyword evidence="3 7" id="KW-0812">Transmembrane</keyword>
<dbReference type="PANTHER" id="PTHR32309:SF13">
    <property type="entry name" value="FERRIC ENTEROBACTIN TRANSPORT PROTEIN FEPE"/>
    <property type="match status" value="1"/>
</dbReference>